<sequence>MSATRPRIVPEKAPILPQQTTAEHRFWRSFSSTQLVKEHNAVTHIAFNPQPFAHDFAVTSSTRVQIFSSKTRQVIKTFNRFKDVVYSANFRQDGKLLCCGDATGLVSVFDSYNPRNLLLSIQPSTHPTHVTKFHPVDNKLLSVASDDRIVRLYDISHAYEPITSLAGADDYVRSICFMPNSPNLCCTGSYDGQVRIYDIRNNEIVLHLKNGPPVEDIISISSTQLVSCGGPSFKVWDIQSGGQILYERGNFAKTVTCLDYVENHGTLSSMTNALLVSSLDGHVKIFDPLDRYHVKFGWKFSAPVLSCALSPSSLTVEDENNKHIAVGLSSGLLAIRTKRRGKKQTKGTAATSTYDVLSVNKKSNNFQRMMRGSEYKGDQEYIIHNDKLKSGSNNNNSKKLRAFERNINNFKWSEALDSAFIPGMAKELTLTVLQELRTRGKIRVALYDRDESSLEPLLNWCLKSGIEDVRSAPVVADWIAVVLEIYGDSVGQSPVLEELLIALREKVRKEIHRAKEAQKIEGMLQLITNN</sequence>
<dbReference type="EMBL" id="UFAJ01000871">
    <property type="protein sequence ID" value="SSD61751.1"/>
    <property type="molecule type" value="Genomic_DNA"/>
</dbReference>
<dbReference type="Gene3D" id="2.130.10.10">
    <property type="entry name" value="YVTN repeat-like/Quinoprotein amine dehydrogenase"/>
    <property type="match status" value="2"/>
</dbReference>
<evidence type="ECO:0000313" key="9">
    <source>
        <dbReference type="Proteomes" id="UP000262825"/>
    </source>
</evidence>
<dbReference type="GO" id="GO:0005730">
    <property type="term" value="C:nucleolus"/>
    <property type="evidence" value="ECO:0007669"/>
    <property type="project" value="UniProtKB-SubCell"/>
</dbReference>
<dbReference type="PANTHER" id="PTHR19924">
    <property type="entry name" value="UTP15 U3 SMALL NUCLEOLAR RNA-ASSOCIATED PROTEIN 15 FAMILY MEMBER"/>
    <property type="match status" value="1"/>
</dbReference>
<organism evidence="8 9">
    <name type="scientific">Saccharomycodes ludwigii</name>
    <dbReference type="NCBI Taxonomy" id="36035"/>
    <lineage>
        <taxon>Eukaryota</taxon>
        <taxon>Fungi</taxon>
        <taxon>Dikarya</taxon>
        <taxon>Ascomycota</taxon>
        <taxon>Saccharomycotina</taxon>
        <taxon>Saccharomycetes</taxon>
        <taxon>Saccharomycodales</taxon>
        <taxon>Saccharomycodaceae</taxon>
        <taxon>Saccharomycodes</taxon>
    </lineage>
</organism>
<dbReference type="SMART" id="SM00320">
    <property type="entry name" value="WD40"/>
    <property type="match status" value="5"/>
</dbReference>
<reference evidence="9" key="1">
    <citation type="submission" date="2018-06" db="EMBL/GenBank/DDBJ databases">
        <authorList>
            <person name="Guldener U."/>
        </authorList>
    </citation>
    <scope>NUCLEOTIDE SEQUENCE [LARGE SCALE GENOMIC DNA]</scope>
    <source>
        <strain evidence="9">UTAD17</strain>
    </source>
</reference>
<dbReference type="AlphaFoldDB" id="A0A376BAX1"/>
<dbReference type="PANTHER" id="PTHR19924:SF26">
    <property type="entry name" value="U3 SMALL NUCLEOLAR RNA-ASSOCIATED PROTEIN 15 HOMOLOG"/>
    <property type="match status" value="1"/>
</dbReference>
<evidence type="ECO:0000259" key="7">
    <source>
        <dbReference type="Pfam" id="PF09384"/>
    </source>
</evidence>
<protein>
    <submittedName>
        <fullName evidence="8">Probable U3 small nucleolar RNA-associated protein 15</fullName>
    </submittedName>
</protein>
<dbReference type="Pfam" id="PF00400">
    <property type="entry name" value="WD40"/>
    <property type="match status" value="1"/>
</dbReference>
<feature type="domain" description="U3 small nucleolar RNA-associated protein 15 C-terminal" evidence="7">
    <location>
        <begin position="375"/>
        <end position="527"/>
    </location>
</feature>
<dbReference type="VEuPathDB" id="FungiDB:SCODWIG_03512"/>
<dbReference type="PROSITE" id="PS50082">
    <property type="entry name" value="WD_REPEATS_2"/>
    <property type="match status" value="1"/>
</dbReference>
<proteinExistence type="predicted"/>
<evidence type="ECO:0000256" key="1">
    <source>
        <dbReference type="ARBA" id="ARBA00004604"/>
    </source>
</evidence>
<keyword evidence="3 6" id="KW-0853">WD repeat</keyword>
<evidence type="ECO:0000256" key="3">
    <source>
        <dbReference type="ARBA" id="ARBA00022574"/>
    </source>
</evidence>
<gene>
    <name evidence="8" type="ORF">SCODWIG_03512</name>
</gene>
<dbReference type="InterPro" id="IPR015943">
    <property type="entry name" value="WD40/YVTN_repeat-like_dom_sf"/>
</dbReference>
<evidence type="ECO:0000256" key="2">
    <source>
        <dbReference type="ARBA" id="ARBA00022552"/>
    </source>
</evidence>
<dbReference type="InterPro" id="IPR036322">
    <property type="entry name" value="WD40_repeat_dom_sf"/>
</dbReference>
<dbReference type="InterPro" id="IPR001680">
    <property type="entry name" value="WD40_rpt"/>
</dbReference>
<dbReference type="InterPro" id="IPR018983">
    <property type="entry name" value="U3_snoRNA-assocProt_15_C"/>
</dbReference>
<dbReference type="Proteomes" id="UP000262825">
    <property type="component" value="Unassembled WGS sequence"/>
</dbReference>
<dbReference type="GO" id="GO:0045943">
    <property type="term" value="P:positive regulation of transcription by RNA polymerase I"/>
    <property type="evidence" value="ECO:0007669"/>
    <property type="project" value="TreeGrafter"/>
</dbReference>
<keyword evidence="5" id="KW-0539">Nucleus</keyword>
<comment type="subcellular location">
    <subcellularLocation>
        <location evidence="1">Nucleus</location>
        <location evidence="1">Nucleolus</location>
    </subcellularLocation>
</comment>
<evidence type="ECO:0000256" key="5">
    <source>
        <dbReference type="ARBA" id="ARBA00023242"/>
    </source>
</evidence>
<keyword evidence="4" id="KW-0677">Repeat</keyword>
<evidence type="ECO:0000256" key="6">
    <source>
        <dbReference type="PROSITE-ProRule" id="PRU00221"/>
    </source>
</evidence>
<feature type="repeat" description="WD" evidence="6">
    <location>
        <begin position="165"/>
        <end position="207"/>
    </location>
</feature>
<dbReference type="GO" id="GO:0006364">
    <property type="term" value="P:rRNA processing"/>
    <property type="evidence" value="ECO:0007669"/>
    <property type="project" value="UniProtKB-KW"/>
</dbReference>
<dbReference type="OrthoDB" id="431715at2759"/>
<dbReference type="SUPFAM" id="SSF50978">
    <property type="entry name" value="WD40 repeat-like"/>
    <property type="match status" value="1"/>
</dbReference>
<dbReference type="FunFam" id="2.130.10.10:FF:000551">
    <property type="entry name" value="UTP15p Nucleolar protein"/>
    <property type="match status" value="1"/>
</dbReference>
<accession>A0A376BAX1</accession>
<dbReference type="Pfam" id="PF09384">
    <property type="entry name" value="UTP15_C"/>
    <property type="match status" value="1"/>
</dbReference>
<name>A0A376BAX1_9ASCO</name>
<evidence type="ECO:0000313" key="8">
    <source>
        <dbReference type="EMBL" id="SSD61751.1"/>
    </source>
</evidence>
<keyword evidence="2" id="KW-0698">rRNA processing</keyword>
<evidence type="ECO:0000256" key="4">
    <source>
        <dbReference type="ARBA" id="ARBA00022737"/>
    </source>
</evidence>
<keyword evidence="9" id="KW-1185">Reference proteome</keyword>